<gene>
    <name evidence="2" type="ORF">A6M13_07460</name>
</gene>
<dbReference type="InterPro" id="IPR044925">
    <property type="entry name" value="His-Me_finger_sf"/>
</dbReference>
<dbReference type="InterPro" id="IPR003615">
    <property type="entry name" value="HNH_nuc"/>
</dbReference>
<dbReference type="EMBL" id="MASJ01000042">
    <property type="protein sequence ID" value="OCS82264.1"/>
    <property type="molecule type" value="Genomic_DNA"/>
</dbReference>
<evidence type="ECO:0000313" key="2">
    <source>
        <dbReference type="EMBL" id="OCS82264.1"/>
    </source>
</evidence>
<dbReference type="SUPFAM" id="SSF54060">
    <property type="entry name" value="His-Me finger endonucleases"/>
    <property type="match status" value="1"/>
</dbReference>
<sequence length="178" mass="20412">MNEIVQELLKEIDLDKLYEIPNYSNYAADLRNGRIFNKVTQKWVTASPSKIGYCYAHVKSDSGIASSIGVHVLIMSAALDGFDWKKFNLEVDHVDFDRSNNSILNLMLAPRAVNRARRKMAKNTKRLDTNVIDDLRQEYKELIHGTKHDWCVQKATEYGVSYRCIQNNVLGYNNKGVI</sequence>
<accession>A0A1C0Y555</accession>
<dbReference type="Proteomes" id="UP000093199">
    <property type="component" value="Unassembled WGS sequence"/>
</dbReference>
<reference evidence="2 3" key="1">
    <citation type="submission" date="2016-07" db="EMBL/GenBank/DDBJ databases">
        <title>Caryophanon tenue genome sequencing.</title>
        <authorList>
            <person name="Verma A."/>
            <person name="Pal Y."/>
            <person name="Krishnamurthi S."/>
        </authorList>
    </citation>
    <scope>NUCLEOTIDE SEQUENCE [LARGE SCALE GENOMIC DNA]</scope>
    <source>
        <strain evidence="2 3">DSM 14152</strain>
    </source>
</reference>
<evidence type="ECO:0000313" key="3">
    <source>
        <dbReference type="Proteomes" id="UP000093199"/>
    </source>
</evidence>
<proteinExistence type="predicted"/>
<organism evidence="2 3">
    <name type="scientific">Caryophanon tenue</name>
    <dbReference type="NCBI Taxonomy" id="33978"/>
    <lineage>
        <taxon>Bacteria</taxon>
        <taxon>Bacillati</taxon>
        <taxon>Bacillota</taxon>
        <taxon>Bacilli</taxon>
        <taxon>Bacillales</taxon>
        <taxon>Caryophanaceae</taxon>
        <taxon>Caryophanon</taxon>
    </lineage>
</organism>
<name>A0A1C0Y555_9BACL</name>
<dbReference type="Gene3D" id="3.90.75.20">
    <property type="match status" value="1"/>
</dbReference>
<dbReference type="STRING" id="33978.A6M13_07460"/>
<feature type="domain" description="HNH nuclease" evidence="1">
    <location>
        <begin position="88"/>
        <end position="115"/>
    </location>
</feature>
<evidence type="ECO:0000259" key="1">
    <source>
        <dbReference type="Pfam" id="PF13392"/>
    </source>
</evidence>
<dbReference type="OrthoDB" id="2943738at2"/>
<keyword evidence="3" id="KW-1185">Reference proteome</keyword>
<dbReference type="Pfam" id="PF13392">
    <property type="entry name" value="HNH_3"/>
    <property type="match status" value="1"/>
</dbReference>
<protein>
    <recommendedName>
        <fullName evidence="1">HNH nuclease domain-containing protein</fullName>
    </recommendedName>
</protein>
<dbReference type="RefSeq" id="WP_066548587.1">
    <property type="nucleotide sequence ID" value="NZ_MASJ01000042.1"/>
</dbReference>
<dbReference type="AlphaFoldDB" id="A0A1C0Y555"/>
<comment type="caution">
    <text evidence="2">The sequence shown here is derived from an EMBL/GenBank/DDBJ whole genome shotgun (WGS) entry which is preliminary data.</text>
</comment>